<dbReference type="InterPro" id="IPR013216">
    <property type="entry name" value="Methyltransf_11"/>
</dbReference>
<dbReference type="PANTHER" id="PTHR43591">
    <property type="entry name" value="METHYLTRANSFERASE"/>
    <property type="match status" value="1"/>
</dbReference>
<evidence type="ECO:0000313" key="2">
    <source>
        <dbReference type="EMBL" id="SEJ38204.1"/>
    </source>
</evidence>
<sequence>MTRKTDAPKNIEHIIEERGYQPRTERHRIVVDYIRKFDDIESVLDIGSGLGEFLETVDEELENVTMYSLDMDLDLLAETERHVNVHSVRADAQHLPFEPNSFDLVTALGVIEHVENPSHFVDEVHRVSQKNAVFMTPNIGRPNRLVAAMLGKEINEFDGHKQGWDYHLLTKFLESNGWKVSDVDVRYVDFPLYDYFPRIGRWLSYNVLPRFFKRAGSELFAFCEKK</sequence>
<name>A0A1H6YE76_9EURY</name>
<dbReference type="KEGG" id="hae:halTADL_2400"/>
<evidence type="ECO:0000313" key="3">
    <source>
        <dbReference type="Proteomes" id="UP000198888"/>
    </source>
</evidence>
<dbReference type="STRING" id="1073996.SAMN05444271_1653"/>
<dbReference type="PANTHER" id="PTHR43591:SF24">
    <property type="entry name" value="2-METHOXY-6-POLYPRENYL-1,4-BENZOQUINOL METHYLASE, MITOCHONDRIAL"/>
    <property type="match status" value="1"/>
</dbReference>
<dbReference type="OrthoDB" id="1018at2157"/>
<accession>A0A2H4Q445</accession>
<dbReference type="GO" id="GO:0032259">
    <property type="term" value="P:methylation"/>
    <property type="evidence" value="ECO:0007669"/>
    <property type="project" value="UniProtKB-KW"/>
</dbReference>
<organism evidence="2 3">
    <name type="scientific">Halohasta litchfieldiae</name>
    <dbReference type="NCBI Taxonomy" id="1073996"/>
    <lineage>
        <taxon>Archaea</taxon>
        <taxon>Methanobacteriati</taxon>
        <taxon>Methanobacteriota</taxon>
        <taxon>Stenosarchaea group</taxon>
        <taxon>Halobacteria</taxon>
        <taxon>Halobacteriales</taxon>
        <taxon>Haloferacaceae</taxon>
        <taxon>Halohasta</taxon>
    </lineage>
</organism>
<dbReference type="GeneID" id="35003175"/>
<protein>
    <submittedName>
        <fullName evidence="2">Methyltransferase domain-containing protein</fullName>
    </submittedName>
</protein>
<dbReference type="Pfam" id="PF08241">
    <property type="entry name" value="Methyltransf_11"/>
    <property type="match status" value="1"/>
</dbReference>
<keyword evidence="2" id="KW-0808">Transferase</keyword>
<dbReference type="SUPFAM" id="SSF53335">
    <property type="entry name" value="S-adenosyl-L-methionine-dependent methyltransferases"/>
    <property type="match status" value="1"/>
</dbReference>
<reference evidence="2 3" key="1">
    <citation type="submission" date="2016-10" db="EMBL/GenBank/DDBJ databases">
        <authorList>
            <person name="de Groot N.N."/>
        </authorList>
    </citation>
    <scope>NUCLEOTIDE SEQUENCE [LARGE SCALE GENOMIC DNA]</scope>
    <source>
        <strain evidence="2 3">DSM 22187</strain>
    </source>
</reference>
<dbReference type="GO" id="GO:0008757">
    <property type="term" value="F:S-adenosylmethionine-dependent methyltransferase activity"/>
    <property type="evidence" value="ECO:0007669"/>
    <property type="project" value="InterPro"/>
</dbReference>
<accession>A0A1H6YE76</accession>
<feature type="domain" description="Methyltransferase type 11" evidence="1">
    <location>
        <begin position="44"/>
        <end position="134"/>
    </location>
</feature>
<dbReference type="RefSeq" id="WP_089673992.1">
    <property type="nucleotide sequence ID" value="NZ_CP024845.1"/>
</dbReference>
<dbReference type="Proteomes" id="UP000198888">
    <property type="component" value="Unassembled WGS sequence"/>
</dbReference>
<keyword evidence="2" id="KW-0489">Methyltransferase</keyword>
<dbReference type="Gene3D" id="3.40.50.150">
    <property type="entry name" value="Vaccinia Virus protein VP39"/>
    <property type="match status" value="1"/>
</dbReference>
<gene>
    <name evidence="2" type="ORF">SAMN05444271_1653</name>
</gene>
<proteinExistence type="predicted"/>
<dbReference type="CDD" id="cd02440">
    <property type="entry name" value="AdoMet_MTases"/>
    <property type="match status" value="1"/>
</dbReference>
<evidence type="ECO:0000259" key="1">
    <source>
        <dbReference type="Pfam" id="PF08241"/>
    </source>
</evidence>
<keyword evidence="3" id="KW-1185">Reference proteome</keyword>
<dbReference type="InterPro" id="IPR029063">
    <property type="entry name" value="SAM-dependent_MTases_sf"/>
</dbReference>
<dbReference type="AlphaFoldDB" id="A0A1H6YE76"/>
<dbReference type="EMBL" id="FNYR01000065">
    <property type="protein sequence ID" value="SEJ38204.1"/>
    <property type="molecule type" value="Genomic_DNA"/>
</dbReference>